<dbReference type="AlphaFoldDB" id="A0ABD0M2D1"/>
<gene>
    <name evidence="2" type="ORF">BaRGS_00002686</name>
</gene>
<dbReference type="EMBL" id="JACVVK020000008">
    <property type="protein sequence ID" value="KAK7505964.1"/>
    <property type="molecule type" value="Genomic_DNA"/>
</dbReference>
<accession>A0ABD0M2D1</accession>
<name>A0ABD0M2D1_9CAEN</name>
<evidence type="ECO:0000256" key="1">
    <source>
        <dbReference type="SAM" id="MobiDB-lite"/>
    </source>
</evidence>
<evidence type="ECO:0000313" key="2">
    <source>
        <dbReference type="EMBL" id="KAK7505964.1"/>
    </source>
</evidence>
<evidence type="ECO:0000313" key="3">
    <source>
        <dbReference type="Proteomes" id="UP001519460"/>
    </source>
</evidence>
<comment type="caution">
    <text evidence="2">The sequence shown here is derived from an EMBL/GenBank/DDBJ whole genome shotgun (WGS) entry which is preliminary data.</text>
</comment>
<feature type="compositionally biased region" description="Polar residues" evidence="1">
    <location>
        <begin position="100"/>
        <end position="121"/>
    </location>
</feature>
<feature type="region of interest" description="Disordered" evidence="1">
    <location>
        <begin position="77"/>
        <end position="121"/>
    </location>
</feature>
<protein>
    <submittedName>
        <fullName evidence="2">Uncharacterized protein</fullName>
    </submittedName>
</protein>
<organism evidence="2 3">
    <name type="scientific">Batillaria attramentaria</name>
    <dbReference type="NCBI Taxonomy" id="370345"/>
    <lineage>
        <taxon>Eukaryota</taxon>
        <taxon>Metazoa</taxon>
        <taxon>Spiralia</taxon>
        <taxon>Lophotrochozoa</taxon>
        <taxon>Mollusca</taxon>
        <taxon>Gastropoda</taxon>
        <taxon>Caenogastropoda</taxon>
        <taxon>Sorbeoconcha</taxon>
        <taxon>Cerithioidea</taxon>
        <taxon>Batillariidae</taxon>
        <taxon>Batillaria</taxon>
    </lineage>
</organism>
<keyword evidence="3" id="KW-1185">Reference proteome</keyword>
<reference evidence="2 3" key="1">
    <citation type="journal article" date="2023" name="Sci. Data">
        <title>Genome assembly of the Korean intertidal mud-creeper Batillaria attramentaria.</title>
        <authorList>
            <person name="Patra A.K."/>
            <person name="Ho P.T."/>
            <person name="Jun S."/>
            <person name="Lee S.J."/>
            <person name="Kim Y."/>
            <person name="Won Y.J."/>
        </authorList>
    </citation>
    <scope>NUCLEOTIDE SEQUENCE [LARGE SCALE GENOMIC DNA]</scope>
    <source>
        <strain evidence="2">Wonlab-2016</strain>
    </source>
</reference>
<proteinExistence type="predicted"/>
<sequence>MMYSPGTKIKQQETKRVASKDILGGFNTKIEKRKPLQFMPYEIRRDPATACRKYTNETSGQTGTVFRFALNVNHTTLTSKRGETATTGQGASTSAAGDTPTGNITSAAGETPTAPSLVTWM</sequence>
<dbReference type="Proteomes" id="UP001519460">
    <property type="component" value="Unassembled WGS sequence"/>
</dbReference>
<feature type="compositionally biased region" description="Low complexity" evidence="1">
    <location>
        <begin position="84"/>
        <end position="97"/>
    </location>
</feature>